<name>A0A2Z2H9N9_9GAMM</name>
<evidence type="ECO:0000256" key="2">
    <source>
        <dbReference type="SAM" id="SignalP"/>
    </source>
</evidence>
<dbReference type="InterPro" id="IPR042100">
    <property type="entry name" value="Bug_dom1"/>
</dbReference>
<dbReference type="KEGG" id="kus:B9G99_15900"/>
<feature type="chain" id="PRO_5016311284" description="Tripartite tricarboxylate transporter substrate binding protein" evidence="2">
    <location>
        <begin position="31"/>
        <end position="323"/>
    </location>
</feature>
<dbReference type="Proteomes" id="UP000250025">
    <property type="component" value="Chromosome"/>
</dbReference>
<keyword evidence="2" id="KW-0732">Signal</keyword>
<evidence type="ECO:0000256" key="1">
    <source>
        <dbReference type="ARBA" id="ARBA00006987"/>
    </source>
</evidence>
<feature type="signal peptide" evidence="2">
    <location>
        <begin position="1"/>
        <end position="30"/>
    </location>
</feature>
<dbReference type="Gene3D" id="3.40.190.150">
    <property type="entry name" value="Bordetella uptake gene, domain 1"/>
    <property type="match status" value="1"/>
</dbReference>
<dbReference type="AlphaFoldDB" id="A0A2Z2H9N9"/>
<proteinExistence type="inferred from homology"/>
<reference evidence="3 4" key="1">
    <citation type="journal article" date="2017" name="Int. J. Syst. Evol. Microbiol.">
        <title>Kushneria konosiri sp. nov., isolated from the Korean salt-fermented seafood Daemi-jeot.</title>
        <authorList>
            <person name="Yun J.H."/>
            <person name="Park S.K."/>
            <person name="Lee J.Y."/>
            <person name="Jung M.J."/>
            <person name="Bae J.W."/>
        </authorList>
    </citation>
    <scope>NUCLEOTIDE SEQUENCE [LARGE SCALE GENOMIC DNA]</scope>
    <source>
        <strain evidence="3 4">X49</strain>
    </source>
</reference>
<dbReference type="PANTHER" id="PTHR42928:SF5">
    <property type="entry name" value="BLR1237 PROTEIN"/>
    <property type="match status" value="1"/>
</dbReference>
<gene>
    <name evidence="3" type="ORF">B9G99_15900</name>
</gene>
<evidence type="ECO:0000313" key="3">
    <source>
        <dbReference type="EMBL" id="ARS54182.1"/>
    </source>
</evidence>
<sequence length="323" mass="33839">MSTDGEIDNMKILLSAFGAATILASSMAMAADYPSKNIEFIVPWSAGGGADNVVRALQPSLEKALGATIVVRNLSGGGGAVGFSRAVASKPDGYTVTIPTNATFTLEGLGNVAFTKDDFDYIARVLVEPYVMAVRKNDAWQDLDSLSSDLKASGKPLRIGASGVGSSTHIVSLMLGEALGLNIEVIPFDSGSAAVSAAMGGHIDGVVLNPSEVISAVNGDRLTAIVTTGEERSGALPDTPTMEESGYDFELSQWRGIAAPKGLDPAIEAKWVEAVKQAVEDPQFQKAARSMGSDISPLYGEELDQFVEKTSKPLIEEAKAIRQ</sequence>
<dbReference type="EMBL" id="CP021323">
    <property type="protein sequence ID" value="ARS54182.1"/>
    <property type="molecule type" value="Genomic_DNA"/>
</dbReference>
<dbReference type="Pfam" id="PF03401">
    <property type="entry name" value="TctC"/>
    <property type="match status" value="1"/>
</dbReference>
<evidence type="ECO:0000313" key="4">
    <source>
        <dbReference type="Proteomes" id="UP000250025"/>
    </source>
</evidence>
<dbReference type="CDD" id="cd07012">
    <property type="entry name" value="PBP2_Bug_TTT"/>
    <property type="match status" value="1"/>
</dbReference>
<protein>
    <recommendedName>
        <fullName evidence="5">Tripartite tricarboxylate transporter substrate binding protein</fullName>
    </recommendedName>
</protein>
<evidence type="ECO:0008006" key="5">
    <source>
        <dbReference type="Google" id="ProtNLM"/>
    </source>
</evidence>
<dbReference type="Gene3D" id="3.40.190.10">
    <property type="entry name" value="Periplasmic binding protein-like II"/>
    <property type="match status" value="1"/>
</dbReference>
<dbReference type="PIRSF" id="PIRSF017082">
    <property type="entry name" value="YflP"/>
    <property type="match status" value="1"/>
</dbReference>
<accession>A0A2Z2H9N9</accession>
<organism evidence="3 4">
    <name type="scientific">Kushneria konosiri</name>
    <dbReference type="NCBI Taxonomy" id="698828"/>
    <lineage>
        <taxon>Bacteria</taxon>
        <taxon>Pseudomonadati</taxon>
        <taxon>Pseudomonadota</taxon>
        <taxon>Gammaproteobacteria</taxon>
        <taxon>Oceanospirillales</taxon>
        <taxon>Halomonadaceae</taxon>
        <taxon>Kushneria</taxon>
    </lineage>
</organism>
<dbReference type="PANTHER" id="PTHR42928">
    <property type="entry name" value="TRICARBOXYLATE-BINDING PROTEIN"/>
    <property type="match status" value="1"/>
</dbReference>
<comment type="similarity">
    <text evidence="1">Belongs to the UPF0065 (bug) family.</text>
</comment>
<dbReference type="InterPro" id="IPR005064">
    <property type="entry name" value="BUG"/>
</dbReference>
<keyword evidence="4" id="KW-1185">Reference proteome</keyword>
<dbReference type="SUPFAM" id="SSF53850">
    <property type="entry name" value="Periplasmic binding protein-like II"/>
    <property type="match status" value="1"/>
</dbReference>